<reference evidence="5" key="1">
    <citation type="journal article" date="2020" name="Stud. Mycol.">
        <title>101 Dothideomycetes genomes: a test case for predicting lifestyles and emergence of pathogens.</title>
        <authorList>
            <person name="Haridas S."/>
            <person name="Albert R."/>
            <person name="Binder M."/>
            <person name="Bloem J."/>
            <person name="Labutti K."/>
            <person name="Salamov A."/>
            <person name="Andreopoulos B."/>
            <person name="Baker S."/>
            <person name="Barry K."/>
            <person name="Bills G."/>
            <person name="Bluhm B."/>
            <person name="Cannon C."/>
            <person name="Castanera R."/>
            <person name="Culley D."/>
            <person name="Daum C."/>
            <person name="Ezra D."/>
            <person name="Gonzalez J."/>
            <person name="Henrissat B."/>
            <person name="Kuo A."/>
            <person name="Liang C."/>
            <person name="Lipzen A."/>
            <person name="Lutzoni F."/>
            <person name="Magnuson J."/>
            <person name="Mondo S."/>
            <person name="Nolan M."/>
            <person name="Ohm R."/>
            <person name="Pangilinan J."/>
            <person name="Park H.-J."/>
            <person name="Ramirez L."/>
            <person name="Alfaro M."/>
            <person name="Sun H."/>
            <person name="Tritt A."/>
            <person name="Yoshinaga Y."/>
            <person name="Zwiers L.-H."/>
            <person name="Turgeon B."/>
            <person name="Goodwin S."/>
            <person name="Spatafora J."/>
            <person name="Crous P."/>
            <person name="Grigoriev I."/>
        </authorList>
    </citation>
    <scope>NUCLEOTIDE SEQUENCE</scope>
    <source>
        <strain evidence="5">CBS 115976</strain>
    </source>
</reference>
<keyword evidence="6" id="KW-1185">Reference proteome</keyword>
<comment type="similarity">
    <text evidence="1">Belongs to the aldehyde dehydrogenase family.</text>
</comment>
<dbReference type="Pfam" id="PF00171">
    <property type="entry name" value="Aldedh"/>
    <property type="match status" value="1"/>
</dbReference>
<protein>
    <submittedName>
        <fullName evidence="5">Aldehyde dehydrogenase</fullName>
    </submittedName>
</protein>
<sequence>MAPESHFKTINPANGELIKSFPSANDEEVHAALDKAHEVYTKDWRHRSVEDRCKIMGKAAELMRQRKQELVELAVLEMGKTIAGMQWEVDLSADILAYYADHGSEFLAPKPLPDAPGAVVVSDPIGVVLAIEPWNFPYYQIARVAGPQLVVGNTVLLKHAASVPQCALAVEKLFVDAGAPPGVYTNLFCSISQVNDLIVDSRVRGITLTGSERAGASVAELAGRNLKKVVLELGGSDPLIVLEDAPLQDAIETGVNMRLFSMGQACTATKRFIVVGKERGQIFAEGVVKKFAELNAGDPMDPKTTLGPLYAEAGLKGLLEQVEEARAAGATVVCGGGKIDRPGFYMEPALITNIDRKNPLFMKETFGPIASLYVVDNEEEAIELANATPYGLASIVYSSNHERAQKVARQIEAGMVFINQMFTTQPNLPFGGVKNSGFGRELSELGINEFINKKLIKA</sequence>
<feature type="domain" description="Aldehyde dehydrogenase" evidence="4">
    <location>
        <begin position="5"/>
        <end position="455"/>
    </location>
</feature>
<evidence type="ECO:0000259" key="4">
    <source>
        <dbReference type="Pfam" id="PF00171"/>
    </source>
</evidence>
<dbReference type="InterPro" id="IPR016161">
    <property type="entry name" value="Ald_DH/histidinol_DH"/>
</dbReference>
<dbReference type="CDD" id="cd07100">
    <property type="entry name" value="ALDH_SSADH1_GabD1"/>
    <property type="match status" value="1"/>
</dbReference>
<dbReference type="Proteomes" id="UP000799302">
    <property type="component" value="Unassembled WGS sequence"/>
</dbReference>
<dbReference type="Gene3D" id="3.40.309.10">
    <property type="entry name" value="Aldehyde Dehydrogenase, Chain A, domain 2"/>
    <property type="match status" value="1"/>
</dbReference>
<gene>
    <name evidence="5" type="ORF">BT63DRAFT_471028</name>
</gene>
<evidence type="ECO:0000256" key="2">
    <source>
        <dbReference type="ARBA" id="ARBA00022857"/>
    </source>
</evidence>
<dbReference type="GO" id="GO:0004030">
    <property type="term" value="F:aldehyde dehydrogenase [NAD(P)+] activity"/>
    <property type="evidence" value="ECO:0007669"/>
    <property type="project" value="InterPro"/>
</dbReference>
<organism evidence="5 6">
    <name type="scientific">Microthyrium microscopicum</name>
    <dbReference type="NCBI Taxonomy" id="703497"/>
    <lineage>
        <taxon>Eukaryota</taxon>
        <taxon>Fungi</taxon>
        <taxon>Dikarya</taxon>
        <taxon>Ascomycota</taxon>
        <taxon>Pezizomycotina</taxon>
        <taxon>Dothideomycetes</taxon>
        <taxon>Dothideomycetes incertae sedis</taxon>
        <taxon>Microthyriales</taxon>
        <taxon>Microthyriaceae</taxon>
        <taxon>Microthyrium</taxon>
    </lineage>
</organism>
<dbReference type="InterPro" id="IPR016162">
    <property type="entry name" value="Ald_DH_N"/>
</dbReference>
<dbReference type="Gene3D" id="3.40.605.10">
    <property type="entry name" value="Aldehyde Dehydrogenase, Chain A, domain 1"/>
    <property type="match status" value="1"/>
</dbReference>
<dbReference type="OrthoDB" id="310895at2759"/>
<evidence type="ECO:0000313" key="5">
    <source>
        <dbReference type="EMBL" id="KAF2669530.1"/>
    </source>
</evidence>
<dbReference type="GO" id="GO:0004777">
    <property type="term" value="F:succinate-semialdehyde dehydrogenase (NAD+) activity"/>
    <property type="evidence" value="ECO:0007669"/>
    <property type="project" value="TreeGrafter"/>
</dbReference>
<dbReference type="InterPro" id="IPR015590">
    <property type="entry name" value="Aldehyde_DH_dom"/>
</dbReference>
<dbReference type="InterPro" id="IPR016163">
    <property type="entry name" value="Ald_DH_C"/>
</dbReference>
<dbReference type="PROSITE" id="PS00070">
    <property type="entry name" value="ALDEHYDE_DEHYDR_CYS"/>
    <property type="match status" value="1"/>
</dbReference>
<proteinExistence type="inferred from homology"/>
<dbReference type="InterPro" id="IPR047110">
    <property type="entry name" value="GABD/Sad-like"/>
</dbReference>
<dbReference type="InterPro" id="IPR044148">
    <property type="entry name" value="ALDH_GabD1-like"/>
</dbReference>
<evidence type="ECO:0000256" key="1">
    <source>
        <dbReference type="ARBA" id="ARBA00009986"/>
    </source>
</evidence>
<evidence type="ECO:0000313" key="6">
    <source>
        <dbReference type="Proteomes" id="UP000799302"/>
    </source>
</evidence>
<dbReference type="AlphaFoldDB" id="A0A6A6UCB7"/>
<keyword evidence="2" id="KW-0521">NADP</keyword>
<accession>A0A6A6UCB7</accession>
<evidence type="ECO:0000256" key="3">
    <source>
        <dbReference type="ARBA" id="ARBA00023002"/>
    </source>
</evidence>
<dbReference type="PANTHER" id="PTHR43217">
    <property type="entry name" value="SUCCINATE SEMIALDEHYDE DEHYDROGENASE [NAD(P)+] SAD"/>
    <property type="match status" value="1"/>
</dbReference>
<dbReference type="FunFam" id="3.40.605.10:FF:000012">
    <property type="entry name" value="NAD-dependent succinate-semialdehyde dehydrogenase"/>
    <property type="match status" value="1"/>
</dbReference>
<keyword evidence="3" id="KW-0560">Oxidoreductase</keyword>
<dbReference type="InterPro" id="IPR016160">
    <property type="entry name" value="Ald_DH_CS_CYS"/>
</dbReference>
<dbReference type="EMBL" id="MU004235">
    <property type="protein sequence ID" value="KAF2669530.1"/>
    <property type="molecule type" value="Genomic_DNA"/>
</dbReference>
<dbReference type="SUPFAM" id="SSF53720">
    <property type="entry name" value="ALDH-like"/>
    <property type="match status" value="1"/>
</dbReference>
<dbReference type="PANTHER" id="PTHR43217:SF2">
    <property type="entry name" value="SUCCINATE-SEMIALDEHYDE DEHYDROGENASE [NADP(+)]"/>
    <property type="match status" value="1"/>
</dbReference>
<name>A0A6A6UCB7_9PEZI</name>